<dbReference type="Gene3D" id="1.10.10.10">
    <property type="entry name" value="Winged helix-like DNA-binding domain superfamily/Winged helix DNA-binding domain"/>
    <property type="match status" value="1"/>
</dbReference>
<keyword evidence="4" id="KW-0804">Transcription</keyword>
<dbReference type="Pfam" id="PF00392">
    <property type="entry name" value="GntR"/>
    <property type="match status" value="1"/>
</dbReference>
<dbReference type="InterPro" id="IPR051446">
    <property type="entry name" value="HTH_trans_reg/aminotransferase"/>
</dbReference>
<gene>
    <name evidence="6" type="ORF">JQN70_18320</name>
</gene>
<evidence type="ECO:0000313" key="7">
    <source>
        <dbReference type="Proteomes" id="UP001430172"/>
    </source>
</evidence>
<sequence length="129" mass="13290">MTTSLTVDLSAATPPYEQLRAQIAGHIATGQLAPGARLPTIRALAGDLGIAGGTVARAYRELEALGLVHTRRRTGTVVAEATAPPTVDVRRAADAFAGLARRHGLSEVEAIDLVRAALRHPGPARSAAG</sequence>
<organism evidence="6 7">
    <name type="scientific">Phycicoccus sonneratiae</name>
    <dbReference type="NCBI Taxonomy" id="2807628"/>
    <lineage>
        <taxon>Bacteria</taxon>
        <taxon>Bacillati</taxon>
        <taxon>Actinomycetota</taxon>
        <taxon>Actinomycetes</taxon>
        <taxon>Micrococcales</taxon>
        <taxon>Intrasporangiaceae</taxon>
        <taxon>Phycicoccus</taxon>
    </lineage>
</organism>
<dbReference type="InterPro" id="IPR036390">
    <property type="entry name" value="WH_DNA-bd_sf"/>
</dbReference>
<dbReference type="CDD" id="cd07377">
    <property type="entry name" value="WHTH_GntR"/>
    <property type="match status" value="1"/>
</dbReference>
<evidence type="ECO:0000313" key="6">
    <source>
        <dbReference type="EMBL" id="MBM6402356.1"/>
    </source>
</evidence>
<keyword evidence="7" id="KW-1185">Reference proteome</keyword>
<evidence type="ECO:0000259" key="5">
    <source>
        <dbReference type="PROSITE" id="PS50949"/>
    </source>
</evidence>
<dbReference type="InterPro" id="IPR000524">
    <property type="entry name" value="Tscrpt_reg_HTH_GntR"/>
</dbReference>
<dbReference type="RefSeq" id="WP_204132820.1">
    <property type="nucleotide sequence ID" value="NZ_JAFDVD010000024.1"/>
</dbReference>
<dbReference type="PANTHER" id="PTHR46577:SF1">
    <property type="entry name" value="HTH-TYPE TRANSCRIPTIONAL REGULATORY PROTEIN GABR"/>
    <property type="match status" value="1"/>
</dbReference>
<dbReference type="EMBL" id="JAFDVD010000024">
    <property type="protein sequence ID" value="MBM6402356.1"/>
    <property type="molecule type" value="Genomic_DNA"/>
</dbReference>
<dbReference type="SUPFAM" id="SSF46785">
    <property type="entry name" value="Winged helix' DNA-binding domain"/>
    <property type="match status" value="1"/>
</dbReference>
<comment type="caution">
    <text evidence="6">The sequence shown here is derived from an EMBL/GenBank/DDBJ whole genome shotgun (WGS) entry which is preliminary data.</text>
</comment>
<dbReference type="PROSITE" id="PS50949">
    <property type="entry name" value="HTH_GNTR"/>
    <property type="match status" value="1"/>
</dbReference>
<accession>A0ABS2CT79</accession>
<evidence type="ECO:0000256" key="4">
    <source>
        <dbReference type="ARBA" id="ARBA00023163"/>
    </source>
</evidence>
<reference evidence="6" key="1">
    <citation type="submission" date="2021-02" db="EMBL/GenBank/DDBJ databases">
        <title>Phycicoccus sp. MQZ13P-5T, whole genome shotgun sequence.</title>
        <authorList>
            <person name="Tuo L."/>
        </authorList>
    </citation>
    <scope>NUCLEOTIDE SEQUENCE</scope>
    <source>
        <strain evidence="6">MQZ13P-5</strain>
    </source>
</reference>
<evidence type="ECO:0000256" key="1">
    <source>
        <dbReference type="ARBA" id="ARBA00022898"/>
    </source>
</evidence>
<name>A0ABS2CT79_9MICO</name>
<keyword evidence="3" id="KW-0238">DNA-binding</keyword>
<evidence type="ECO:0000256" key="3">
    <source>
        <dbReference type="ARBA" id="ARBA00023125"/>
    </source>
</evidence>
<keyword evidence="2" id="KW-0805">Transcription regulation</keyword>
<feature type="domain" description="HTH gntR-type" evidence="5">
    <location>
        <begin position="13"/>
        <end position="81"/>
    </location>
</feature>
<evidence type="ECO:0000256" key="2">
    <source>
        <dbReference type="ARBA" id="ARBA00023015"/>
    </source>
</evidence>
<keyword evidence="1" id="KW-0663">Pyridoxal phosphate</keyword>
<dbReference type="SMART" id="SM00345">
    <property type="entry name" value="HTH_GNTR"/>
    <property type="match status" value="1"/>
</dbReference>
<dbReference type="PANTHER" id="PTHR46577">
    <property type="entry name" value="HTH-TYPE TRANSCRIPTIONAL REGULATORY PROTEIN GABR"/>
    <property type="match status" value="1"/>
</dbReference>
<protein>
    <submittedName>
        <fullName evidence="6">GntR family transcriptional regulator</fullName>
    </submittedName>
</protein>
<dbReference type="Proteomes" id="UP001430172">
    <property type="component" value="Unassembled WGS sequence"/>
</dbReference>
<proteinExistence type="predicted"/>
<dbReference type="InterPro" id="IPR036388">
    <property type="entry name" value="WH-like_DNA-bd_sf"/>
</dbReference>